<name>A0A2T2NWJ9_CORCC</name>
<dbReference type="Proteomes" id="UP000240883">
    <property type="component" value="Unassembled WGS sequence"/>
</dbReference>
<organism evidence="2 3">
    <name type="scientific">Corynespora cassiicola Philippines</name>
    <dbReference type="NCBI Taxonomy" id="1448308"/>
    <lineage>
        <taxon>Eukaryota</taxon>
        <taxon>Fungi</taxon>
        <taxon>Dikarya</taxon>
        <taxon>Ascomycota</taxon>
        <taxon>Pezizomycotina</taxon>
        <taxon>Dothideomycetes</taxon>
        <taxon>Pleosporomycetidae</taxon>
        <taxon>Pleosporales</taxon>
        <taxon>Corynesporascaceae</taxon>
        <taxon>Corynespora</taxon>
    </lineage>
</organism>
<reference evidence="2 3" key="1">
    <citation type="journal article" date="2018" name="Front. Microbiol.">
        <title>Genome-Wide Analysis of Corynespora cassiicola Leaf Fall Disease Putative Effectors.</title>
        <authorList>
            <person name="Lopez D."/>
            <person name="Ribeiro S."/>
            <person name="Label P."/>
            <person name="Fumanal B."/>
            <person name="Venisse J.S."/>
            <person name="Kohler A."/>
            <person name="de Oliveira R.R."/>
            <person name="Labutti K."/>
            <person name="Lipzen A."/>
            <person name="Lail K."/>
            <person name="Bauer D."/>
            <person name="Ohm R.A."/>
            <person name="Barry K.W."/>
            <person name="Spatafora J."/>
            <person name="Grigoriev I.V."/>
            <person name="Martin F.M."/>
            <person name="Pujade-Renaud V."/>
        </authorList>
    </citation>
    <scope>NUCLEOTIDE SEQUENCE [LARGE SCALE GENOMIC DNA]</scope>
    <source>
        <strain evidence="2 3">Philippines</strain>
    </source>
</reference>
<dbReference type="EMBL" id="KZ678132">
    <property type="protein sequence ID" value="PSN69790.1"/>
    <property type="molecule type" value="Genomic_DNA"/>
</dbReference>
<proteinExistence type="predicted"/>
<accession>A0A2T2NWJ9</accession>
<feature type="transmembrane region" description="Helical" evidence="1">
    <location>
        <begin position="33"/>
        <end position="54"/>
    </location>
</feature>
<keyword evidence="3" id="KW-1185">Reference proteome</keyword>
<sequence>MRGPAAALSGCWTRVRRARERRAWSPPSPPFSLLCYAAAMLPPSIIIIIIIIRARPPTCFAFSRPAKPHVKKTHTGAAFIQSRVHVCPTIYSWPPSLPGWSCLDPGPWPWPFCTGTRGPSRPPNTTTKKKSTKKIRKNNQILQSWFHRTTLATKNAISVQAQCNAERGQKSFRALESHPPPTKWVG</sequence>
<evidence type="ECO:0000313" key="3">
    <source>
        <dbReference type="Proteomes" id="UP000240883"/>
    </source>
</evidence>
<gene>
    <name evidence="2" type="ORF">BS50DRAFT_296392</name>
</gene>
<dbReference type="AlphaFoldDB" id="A0A2T2NWJ9"/>
<protein>
    <submittedName>
        <fullName evidence="2">Uncharacterized protein</fullName>
    </submittedName>
</protein>
<keyword evidence="1" id="KW-0472">Membrane</keyword>
<keyword evidence="1" id="KW-1133">Transmembrane helix</keyword>
<evidence type="ECO:0000313" key="2">
    <source>
        <dbReference type="EMBL" id="PSN69790.1"/>
    </source>
</evidence>
<evidence type="ECO:0000256" key="1">
    <source>
        <dbReference type="SAM" id="Phobius"/>
    </source>
</evidence>
<keyword evidence="1" id="KW-0812">Transmembrane</keyword>